<evidence type="ECO:0000256" key="2">
    <source>
        <dbReference type="ARBA" id="ARBA00004496"/>
    </source>
</evidence>
<dbReference type="Proteomes" id="UP000267821">
    <property type="component" value="Unassembled WGS sequence"/>
</dbReference>
<dbReference type="STRING" id="1051890.A0A3N4LL14"/>
<evidence type="ECO:0000256" key="6">
    <source>
        <dbReference type="ARBA" id="ARBA00029995"/>
    </source>
</evidence>
<accession>A0A3N4LL14</accession>
<dbReference type="PANTHER" id="PTHR39145:SF1">
    <property type="entry name" value="BIOGENESIS OF LYSOSOME-RELATED ORGANELLES COMPLEX 1 SUBUNIT CNL1"/>
    <property type="match status" value="1"/>
</dbReference>
<comment type="subcellular location">
    <subcellularLocation>
        <location evidence="2">Cytoplasm</location>
    </subcellularLocation>
</comment>
<protein>
    <recommendedName>
        <fullName evidence="4">Biogenesis of lysosome-related organelles complex 1 subunit CNL1</fullName>
    </recommendedName>
    <alternativeName>
        <fullName evidence="6">CNO-like protein 1</fullName>
    </alternativeName>
</protein>
<dbReference type="OrthoDB" id="5424991at2759"/>
<keyword evidence="5" id="KW-0963">Cytoplasm</keyword>
<sequence length="176" mass="19393">MSARHPPPPHHPHQYPPPPPSTTSPSPSSSSSSNHHPHTLPHHMQNISPSDLQFLRQTQRSLGISPATSSPSSSNAGGLSLDSNALTALSMHFDGLMAAITARVQALSEQTRTSTQATHRRSSHVVDRATVEIETLKDILRQCDELETEFLKIKRLGEMVKGFRKRVETLEKKMGR</sequence>
<evidence type="ECO:0000256" key="4">
    <source>
        <dbReference type="ARBA" id="ARBA00014971"/>
    </source>
</evidence>
<evidence type="ECO:0000256" key="1">
    <source>
        <dbReference type="ARBA" id="ARBA00003807"/>
    </source>
</evidence>
<reference evidence="9 10" key="1">
    <citation type="journal article" date="2018" name="Nat. Ecol. Evol.">
        <title>Pezizomycetes genomes reveal the molecular basis of ectomycorrhizal truffle lifestyle.</title>
        <authorList>
            <person name="Murat C."/>
            <person name="Payen T."/>
            <person name="Noel B."/>
            <person name="Kuo A."/>
            <person name="Morin E."/>
            <person name="Chen J."/>
            <person name="Kohler A."/>
            <person name="Krizsan K."/>
            <person name="Balestrini R."/>
            <person name="Da Silva C."/>
            <person name="Montanini B."/>
            <person name="Hainaut M."/>
            <person name="Levati E."/>
            <person name="Barry K.W."/>
            <person name="Belfiori B."/>
            <person name="Cichocki N."/>
            <person name="Clum A."/>
            <person name="Dockter R.B."/>
            <person name="Fauchery L."/>
            <person name="Guy J."/>
            <person name="Iotti M."/>
            <person name="Le Tacon F."/>
            <person name="Lindquist E.A."/>
            <person name="Lipzen A."/>
            <person name="Malagnac F."/>
            <person name="Mello A."/>
            <person name="Molinier V."/>
            <person name="Miyauchi S."/>
            <person name="Poulain J."/>
            <person name="Riccioni C."/>
            <person name="Rubini A."/>
            <person name="Sitrit Y."/>
            <person name="Splivallo R."/>
            <person name="Traeger S."/>
            <person name="Wang M."/>
            <person name="Zifcakova L."/>
            <person name="Wipf D."/>
            <person name="Zambonelli A."/>
            <person name="Paolocci F."/>
            <person name="Nowrousian M."/>
            <person name="Ottonello S."/>
            <person name="Baldrian P."/>
            <person name="Spatafora J.W."/>
            <person name="Henrissat B."/>
            <person name="Nagy L.G."/>
            <person name="Aury J.M."/>
            <person name="Wincker P."/>
            <person name="Grigoriev I.V."/>
            <person name="Bonfante P."/>
            <person name="Martin F.M."/>
        </authorList>
    </citation>
    <scope>NUCLEOTIDE SEQUENCE [LARGE SCALE GENOMIC DNA]</scope>
    <source>
        <strain evidence="9 10">ATCC MYA-4762</strain>
    </source>
</reference>
<dbReference type="AlphaFoldDB" id="A0A3N4LL14"/>
<evidence type="ECO:0000256" key="5">
    <source>
        <dbReference type="ARBA" id="ARBA00022490"/>
    </source>
</evidence>
<feature type="coiled-coil region" evidence="7">
    <location>
        <begin position="136"/>
        <end position="173"/>
    </location>
</feature>
<name>A0A3N4LL14_9PEZI</name>
<evidence type="ECO:0000256" key="3">
    <source>
        <dbReference type="ARBA" id="ARBA00007289"/>
    </source>
</evidence>
<proteinExistence type="inferred from homology"/>
<evidence type="ECO:0000256" key="8">
    <source>
        <dbReference type="SAM" id="MobiDB-lite"/>
    </source>
</evidence>
<keyword evidence="10" id="KW-1185">Reference proteome</keyword>
<dbReference type="GO" id="GO:0007032">
    <property type="term" value="P:endosome organization"/>
    <property type="evidence" value="ECO:0007669"/>
    <property type="project" value="TreeGrafter"/>
</dbReference>
<dbReference type="InParanoid" id="A0A3N4LL14"/>
<organism evidence="9 10">
    <name type="scientific">Terfezia boudieri ATCC MYA-4762</name>
    <dbReference type="NCBI Taxonomy" id="1051890"/>
    <lineage>
        <taxon>Eukaryota</taxon>
        <taxon>Fungi</taxon>
        <taxon>Dikarya</taxon>
        <taxon>Ascomycota</taxon>
        <taxon>Pezizomycotina</taxon>
        <taxon>Pezizomycetes</taxon>
        <taxon>Pezizales</taxon>
        <taxon>Pezizaceae</taxon>
        <taxon>Terfezia</taxon>
    </lineage>
</organism>
<evidence type="ECO:0000313" key="10">
    <source>
        <dbReference type="Proteomes" id="UP000267821"/>
    </source>
</evidence>
<dbReference type="PANTHER" id="PTHR39145">
    <property type="entry name" value="BIOGENESIS OF LYSOSOME-RELATED ORGANELLES COMPLEX 1 SUBUNIT CNL1"/>
    <property type="match status" value="1"/>
</dbReference>
<dbReference type="GO" id="GO:0005737">
    <property type="term" value="C:cytoplasm"/>
    <property type="evidence" value="ECO:0007669"/>
    <property type="project" value="UniProtKB-SubCell"/>
</dbReference>
<dbReference type="InterPro" id="IPR034455">
    <property type="entry name" value="CNL1"/>
</dbReference>
<dbReference type="EMBL" id="ML121545">
    <property type="protein sequence ID" value="RPB23623.1"/>
    <property type="molecule type" value="Genomic_DNA"/>
</dbReference>
<gene>
    <name evidence="9" type="ORF">L211DRAFT_838479</name>
</gene>
<comment type="function">
    <text evidence="1">Component of the biogenesis of lysosome-related organelles complex-1 (BLOC-1), a complex that is involved in endosomal cargo sorting.</text>
</comment>
<comment type="similarity">
    <text evidence="3">Belongs to the BLOC1S4 family.</text>
</comment>
<dbReference type="GO" id="GO:0031083">
    <property type="term" value="C:BLOC-1 complex"/>
    <property type="evidence" value="ECO:0007669"/>
    <property type="project" value="InterPro"/>
</dbReference>
<evidence type="ECO:0000256" key="7">
    <source>
        <dbReference type="SAM" id="Coils"/>
    </source>
</evidence>
<feature type="region of interest" description="Disordered" evidence="8">
    <location>
        <begin position="1"/>
        <end position="46"/>
    </location>
</feature>
<evidence type="ECO:0000313" key="9">
    <source>
        <dbReference type="EMBL" id="RPB23623.1"/>
    </source>
</evidence>
<feature type="compositionally biased region" description="Low complexity" evidence="8">
    <location>
        <begin position="23"/>
        <end position="34"/>
    </location>
</feature>
<keyword evidence="7" id="KW-0175">Coiled coil</keyword>